<name>A0A7E4W314_PANRE</name>
<reference evidence="7" key="1">
    <citation type="journal article" date="2013" name="Genetics">
        <title>The draft genome and transcriptome of Panagrellus redivivus are shaped by the harsh demands of a free-living lifestyle.</title>
        <authorList>
            <person name="Srinivasan J."/>
            <person name="Dillman A.R."/>
            <person name="Macchietto M.G."/>
            <person name="Heikkinen L."/>
            <person name="Lakso M."/>
            <person name="Fracchia K.M."/>
            <person name="Antoshechkin I."/>
            <person name="Mortazavi A."/>
            <person name="Wong G."/>
            <person name="Sternberg P.W."/>
        </authorList>
    </citation>
    <scope>NUCLEOTIDE SEQUENCE [LARGE SCALE GENOMIC DNA]</scope>
    <source>
        <strain evidence="7">MT8872</strain>
    </source>
</reference>
<keyword evidence="4" id="KW-0326">Glycosidase</keyword>
<evidence type="ECO:0000256" key="4">
    <source>
        <dbReference type="RuleBase" id="RU361180"/>
    </source>
</evidence>
<organism evidence="7 8">
    <name type="scientific">Panagrellus redivivus</name>
    <name type="common">Microworm</name>
    <dbReference type="NCBI Taxonomy" id="6233"/>
    <lineage>
        <taxon>Eukaryota</taxon>
        <taxon>Metazoa</taxon>
        <taxon>Ecdysozoa</taxon>
        <taxon>Nematoda</taxon>
        <taxon>Chromadorea</taxon>
        <taxon>Rhabditida</taxon>
        <taxon>Tylenchina</taxon>
        <taxon>Panagrolaimomorpha</taxon>
        <taxon>Panagrolaimoidea</taxon>
        <taxon>Panagrolaimidae</taxon>
        <taxon>Panagrellus</taxon>
    </lineage>
</organism>
<sequence>MWVPTWFIITCFGAQLAYASQTNPMDKIYYVETHHRSNHTLLSEMLNVNCTVAVCEGPLADIYCKGEILATAWYYGMENTCPGTRLAFPAAKVLANFNSLPKPVPKEIFAEYCRTNFIMVPYLQVAELPDWKPHPPAFRYIHDAKLLHLAEYIHEKWISLSRNFTADVWVNQTFYPVVPVPHPFIVPGGRFQVYFYWDSYWILKGLIYSNMFETAKGILLNFAHVIEYHGFIPNSGNIQLSRRSQPPLFAQMLEDYYNATGDKDLVRHLLPLLDKEMSFWKNNRTVSIIENGQNHTFYQYRAISDCPRPESYMDDYQAAAGLSTKDANTVWSSLASACESGIDFSARWFAPNGTRNKVQTNFIVPVDLNVFMARNFKLLAEWHNMFGEESLSSQYGYQASLLTSSIDNVLFSESDGTWFDYNLRTRGWQKQFFPSNIYPLMLKTEANSSICDSVVQYLDDVGALSFPGGIPSSFNNNTREQWDFPNTWAPSVHLFVASLSACGPSHKAYLIANESAAKFVFNVYESVVRYDKIWEKYDVRQSEGGTGSGGEYIPQYGFGWTNGAVLDLIRQFYTNESHISSFPLVEIMPNPNFTLPRRMYHDYDPWKDMSAETANSILVWVLAILVVCVLFWVVCLACLLPRAQVERTIQKRRLVETDEVDRLLANNFDNDSP</sequence>
<evidence type="ECO:0000256" key="1">
    <source>
        <dbReference type="ARBA" id="ARBA00005615"/>
    </source>
</evidence>
<dbReference type="WBParaSite" id="Pan_g586.t1">
    <property type="protein sequence ID" value="Pan_g586.t1"/>
    <property type="gene ID" value="Pan_g586"/>
</dbReference>
<dbReference type="Gene3D" id="1.50.10.10">
    <property type="match status" value="1"/>
</dbReference>
<keyword evidence="7" id="KW-1185">Reference proteome</keyword>
<protein>
    <recommendedName>
        <fullName evidence="3 4">Trehalase</fullName>
        <ecNumber evidence="2 4">3.2.1.28</ecNumber>
    </recommendedName>
    <alternativeName>
        <fullName evidence="4">Alpha-trehalose glucohydrolase</fullName>
    </alternativeName>
</protein>
<dbReference type="Proteomes" id="UP000492821">
    <property type="component" value="Unassembled WGS sequence"/>
</dbReference>
<dbReference type="EC" id="3.2.1.28" evidence="2 4"/>
<evidence type="ECO:0000313" key="7">
    <source>
        <dbReference type="Proteomes" id="UP000492821"/>
    </source>
</evidence>
<dbReference type="PRINTS" id="PR00744">
    <property type="entry name" value="GLHYDRLASE37"/>
</dbReference>
<dbReference type="SUPFAM" id="SSF48208">
    <property type="entry name" value="Six-hairpin glycosidases"/>
    <property type="match status" value="1"/>
</dbReference>
<dbReference type="Pfam" id="PF01204">
    <property type="entry name" value="Trehalase"/>
    <property type="match status" value="1"/>
</dbReference>
<evidence type="ECO:0000313" key="8">
    <source>
        <dbReference type="WBParaSite" id="Pan_g586.t1"/>
    </source>
</evidence>
<dbReference type="GO" id="GO:0005993">
    <property type="term" value="P:trehalose catabolic process"/>
    <property type="evidence" value="ECO:0007669"/>
    <property type="project" value="TreeGrafter"/>
</dbReference>
<evidence type="ECO:0000256" key="2">
    <source>
        <dbReference type="ARBA" id="ARBA00012757"/>
    </source>
</evidence>
<evidence type="ECO:0000256" key="6">
    <source>
        <dbReference type="SAM" id="SignalP"/>
    </source>
</evidence>
<dbReference type="GO" id="GO:0004555">
    <property type="term" value="F:alpha,alpha-trehalase activity"/>
    <property type="evidence" value="ECO:0007669"/>
    <property type="project" value="UniProtKB-EC"/>
</dbReference>
<keyword evidence="5" id="KW-1133">Transmembrane helix</keyword>
<dbReference type="InterPro" id="IPR012341">
    <property type="entry name" value="6hp_glycosidase-like_sf"/>
</dbReference>
<keyword evidence="4" id="KW-0378">Hydrolase</keyword>
<keyword evidence="6" id="KW-0732">Signal</keyword>
<dbReference type="InterPro" id="IPR008928">
    <property type="entry name" value="6-hairpin_glycosidase_sf"/>
</dbReference>
<dbReference type="AlphaFoldDB" id="A0A7E4W314"/>
<dbReference type="InterPro" id="IPR001661">
    <property type="entry name" value="Glyco_hydro_37"/>
</dbReference>
<evidence type="ECO:0000256" key="3">
    <source>
        <dbReference type="ARBA" id="ARBA00019905"/>
    </source>
</evidence>
<accession>A0A7E4W314</accession>
<dbReference type="PANTHER" id="PTHR23403">
    <property type="entry name" value="TREHALASE"/>
    <property type="match status" value="1"/>
</dbReference>
<dbReference type="PANTHER" id="PTHR23403:SF3">
    <property type="entry name" value="TREHALASE"/>
    <property type="match status" value="1"/>
</dbReference>
<keyword evidence="5" id="KW-0812">Transmembrane</keyword>
<feature type="signal peptide" evidence="6">
    <location>
        <begin position="1"/>
        <end position="19"/>
    </location>
</feature>
<feature type="chain" id="PRO_5028960770" description="Trehalase" evidence="6">
    <location>
        <begin position="20"/>
        <end position="673"/>
    </location>
</feature>
<keyword evidence="5" id="KW-0472">Membrane</keyword>
<reference evidence="8" key="2">
    <citation type="submission" date="2020-10" db="UniProtKB">
        <authorList>
            <consortium name="WormBaseParasite"/>
        </authorList>
    </citation>
    <scope>IDENTIFICATION</scope>
</reference>
<comment type="similarity">
    <text evidence="1 4">Belongs to the glycosyl hydrolase 37 family.</text>
</comment>
<proteinExistence type="inferred from homology"/>
<evidence type="ECO:0000256" key="5">
    <source>
        <dbReference type="SAM" id="Phobius"/>
    </source>
</evidence>
<feature type="transmembrane region" description="Helical" evidence="5">
    <location>
        <begin position="617"/>
        <end position="643"/>
    </location>
</feature>
<comment type="catalytic activity">
    <reaction evidence="4">
        <text>alpha,alpha-trehalose + H2O = alpha-D-glucose + beta-D-glucose</text>
        <dbReference type="Rhea" id="RHEA:32675"/>
        <dbReference type="ChEBI" id="CHEBI:15377"/>
        <dbReference type="ChEBI" id="CHEBI:15903"/>
        <dbReference type="ChEBI" id="CHEBI:16551"/>
        <dbReference type="ChEBI" id="CHEBI:17925"/>
        <dbReference type="EC" id="3.2.1.28"/>
    </reaction>
</comment>